<gene>
    <name evidence="8" type="primary">Dgri\GH19268</name>
    <name evidence="8" type="ORF">Dgri_GH19268</name>
</gene>
<keyword evidence="2" id="KW-0719">Serine esterase</keyword>
<feature type="domain" description="Carboxylesterase type B" evidence="7">
    <location>
        <begin position="28"/>
        <end position="556"/>
    </location>
</feature>
<dbReference type="InterPro" id="IPR029058">
    <property type="entry name" value="AB_hydrolase_fold"/>
</dbReference>
<dbReference type="SUPFAM" id="SSF53474">
    <property type="entry name" value="alpha/beta-Hydrolases"/>
    <property type="match status" value="1"/>
</dbReference>
<dbReference type="ESTHER" id="drogr-b4jf84">
    <property type="family name" value="Carb_B_Arthropoda"/>
</dbReference>
<dbReference type="EC" id="3.1.1.1" evidence="6"/>
<dbReference type="STRING" id="7222.B4JF84"/>
<evidence type="ECO:0000313" key="8">
    <source>
        <dbReference type="EMBL" id="EDV93365.1"/>
    </source>
</evidence>
<dbReference type="Proteomes" id="UP000001070">
    <property type="component" value="Unassembled WGS sequence"/>
</dbReference>
<name>B4JF84_DROGR</name>
<dbReference type="eggNOG" id="KOG1516">
    <property type="taxonomic scope" value="Eukaryota"/>
</dbReference>
<evidence type="ECO:0000256" key="4">
    <source>
        <dbReference type="ARBA" id="ARBA00023157"/>
    </source>
</evidence>
<proteinExistence type="inferred from homology"/>
<dbReference type="OMA" id="IGQQVEC"/>
<protein>
    <recommendedName>
        <fullName evidence="6">carboxylesterase</fullName>
        <ecNumber evidence="6">3.1.1.1</ecNumber>
    </recommendedName>
</protein>
<dbReference type="OrthoDB" id="19653at2759"/>
<evidence type="ECO:0000256" key="2">
    <source>
        <dbReference type="ARBA" id="ARBA00022487"/>
    </source>
</evidence>
<evidence type="ECO:0000256" key="1">
    <source>
        <dbReference type="ARBA" id="ARBA00005964"/>
    </source>
</evidence>
<comment type="similarity">
    <text evidence="1">Belongs to the type-B carboxylesterase/lipase family.</text>
</comment>
<dbReference type="HOGENOM" id="CLU_006586_13_2_1"/>
<evidence type="ECO:0000259" key="7">
    <source>
        <dbReference type="Pfam" id="PF00135"/>
    </source>
</evidence>
<dbReference type="InParanoid" id="B4JF84"/>
<evidence type="ECO:0000256" key="3">
    <source>
        <dbReference type="ARBA" id="ARBA00022801"/>
    </source>
</evidence>
<dbReference type="PhylomeDB" id="B4JF84"/>
<keyword evidence="4" id="KW-1015">Disulfide bond</keyword>
<dbReference type="GO" id="GO:0106435">
    <property type="term" value="F:carboxylesterase activity"/>
    <property type="evidence" value="ECO:0007669"/>
    <property type="project" value="UniProtKB-EC"/>
</dbReference>
<organism evidence="9">
    <name type="scientific">Drosophila grimshawi</name>
    <name type="common">Hawaiian fruit fly</name>
    <name type="synonym">Idiomyia grimshawi</name>
    <dbReference type="NCBI Taxonomy" id="7222"/>
    <lineage>
        <taxon>Eukaryota</taxon>
        <taxon>Metazoa</taxon>
        <taxon>Ecdysozoa</taxon>
        <taxon>Arthropoda</taxon>
        <taxon>Hexapoda</taxon>
        <taxon>Insecta</taxon>
        <taxon>Pterygota</taxon>
        <taxon>Neoptera</taxon>
        <taxon>Endopterygota</taxon>
        <taxon>Diptera</taxon>
        <taxon>Brachycera</taxon>
        <taxon>Muscomorpha</taxon>
        <taxon>Ephydroidea</taxon>
        <taxon>Drosophilidae</taxon>
        <taxon>Drosophila</taxon>
        <taxon>Hawaiian Drosophila</taxon>
    </lineage>
</organism>
<evidence type="ECO:0000256" key="6">
    <source>
        <dbReference type="ARBA" id="ARBA00039155"/>
    </source>
</evidence>
<dbReference type="SMR" id="B4JF84"/>
<evidence type="ECO:0000256" key="5">
    <source>
        <dbReference type="ARBA" id="ARBA00023180"/>
    </source>
</evidence>
<keyword evidence="3" id="KW-0378">Hydrolase</keyword>
<accession>B4JF84</accession>
<dbReference type="AlphaFoldDB" id="B4JF84"/>
<dbReference type="PANTHER" id="PTHR43142:SF1">
    <property type="entry name" value="CARBOXYLIC ESTER HYDROLASE"/>
    <property type="match status" value="1"/>
</dbReference>
<dbReference type="Pfam" id="PF00135">
    <property type="entry name" value="COesterase"/>
    <property type="match status" value="1"/>
</dbReference>
<dbReference type="InterPro" id="IPR002018">
    <property type="entry name" value="CarbesteraseB"/>
</dbReference>
<keyword evidence="5" id="KW-0325">Glycoprotein</keyword>
<dbReference type="FunCoup" id="B4JF84">
    <property type="interactions" value="8"/>
</dbReference>
<keyword evidence="9" id="KW-1185">Reference proteome</keyword>
<dbReference type="Gene3D" id="3.40.50.1820">
    <property type="entry name" value="alpha/beta hydrolase"/>
    <property type="match status" value="1"/>
</dbReference>
<sequence>MLKYRRMCNRTFLQLLTGKLNYSQSVQTKIVELPLGKVKGKHQAGIAGQAYYSFEGIPFGKPPIGQLRFQPTQPAEPWCGKILDCLKERDRPVQVNKATGKIMGSEDCLHLNVYTKHFGKPRLPVLVYIHGGGFCTGGATRIKYGPDYLMREDFVYVQFSYRLCALGFLSLSCAELGVLGNAGLHDQLLALRWIQKYVSYFNGDPENVTLMGTSAGAGSVHFMMCLPEACGLFHRAIIMSGSMLSPWVQVPDTSTLFCRLARQKGYNGLLAEAPILEYLCSLPAGEVVQHNLFGARQYIFGHLYPFVPGLEHHTTNKSDEGLLKRPFLELMRNAWSKRVPLLIGANSFEGLVMYPYCTLNNGLMMDLLKLEPDLVLPYDLYERLSKKEREERALELIHFHFGPRNIDKNDVMQVLDLFSYKLFWHGIHRAVLSRLAYAQAPTYVYRFDFDSPDYNLMRIKLCGNDIKQGVCHADELGYIFPRRRALMRPLNTAECGTIGRMVGILTTFARTGNPNCAETGDHQWMPVDKKDPFKAMNIGREVEFQSLLEKNGLKVWNKLYDNDNRLLFEG</sequence>
<dbReference type="PANTHER" id="PTHR43142">
    <property type="entry name" value="CARBOXYLIC ESTER HYDROLASE"/>
    <property type="match status" value="1"/>
</dbReference>
<reference evidence="8 9" key="1">
    <citation type="journal article" date="2007" name="Nature">
        <title>Evolution of genes and genomes on the Drosophila phylogeny.</title>
        <authorList>
            <consortium name="Drosophila 12 Genomes Consortium"/>
            <person name="Clark A.G."/>
            <person name="Eisen M.B."/>
            <person name="Smith D.R."/>
            <person name="Bergman C.M."/>
            <person name="Oliver B."/>
            <person name="Markow T.A."/>
            <person name="Kaufman T.C."/>
            <person name="Kellis M."/>
            <person name="Gelbart W."/>
            <person name="Iyer V.N."/>
            <person name="Pollard D.A."/>
            <person name="Sackton T.B."/>
            <person name="Larracuente A.M."/>
            <person name="Singh N.D."/>
            <person name="Abad J.P."/>
            <person name="Abt D.N."/>
            <person name="Adryan B."/>
            <person name="Aguade M."/>
            <person name="Akashi H."/>
            <person name="Anderson W.W."/>
            <person name="Aquadro C.F."/>
            <person name="Ardell D.H."/>
            <person name="Arguello R."/>
            <person name="Artieri C.G."/>
            <person name="Barbash D.A."/>
            <person name="Barker D."/>
            <person name="Barsanti P."/>
            <person name="Batterham P."/>
            <person name="Batzoglou S."/>
            <person name="Begun D."/>
            <person name="Bhutkar A."/>
            <person name="Blanco E."/>
            <person name="Bosak S.A."/>
            <person name="Bradley R.K."/>
            <person name="Brand A.D."/>
            <person name="Brent M.R."/>
            <person name="Brooks A.N."/>
            <person name="Brown R.H."/>
            <person name="Butlin R.K."/>
            <person name="Caggese C."/>
            <person name="Calvi B.R."/>
            <person name="Bernardo de Carvalho A."/>
            <person name="Caspi A."/>
            <person name="Castrezana S."/>
            <person name="Celniker S.E."/>
            <person name="Chang J.L."/>
            <person name="Chapple C."/>
            <person name="Chatterji S."/>
            <person name="Chinwalla A."/>
            <person name="Civetta A."/>
            <person name="Clifton S.W."/>
            <person name="Comeron J.M."/>
            <person name="Costello J.C."/>
            <person name="Coyne J.A."/>
            <person name="Daub J."/>
            <person name="David R.G."/>
            <person name="Delcher A.L."/>
            <person name="Delehaunty K."/>
            <person name="Do C.B."/>
            <person name="Ebling H."/>
            <person name="Edwards K."/>
            <person name="Eickbush T."/>
            <person name="Evans J.D."/>
            <person name="Filipski A."/>
            <person name="Findeiss S."/>
            <person name="Freyhult E."/>
            <person name="Fulton L."/>
            <person name="Fulton R."/>
            <person name="Garcia A.C."/>
            <person name="Gardiner A."/>
            <person name="Garfield D.A."/>
            <person name="Garvin B.E."/>
            <person name="Gibson G."/>
            <person name="Gilbert D."/>
            <person name="Gnerre S."/>
            <person name="Godfrey J."/>
            <person name="Good R."/>
            <person name="Gotea V."/>
            <person name="Gravely B."/>
            <person name="Greenberg A.J."/>
            <person name="Griffiths-Jones S."/>
            <person name="Gross S."/>
            <person name="Guigo R."/>
            <person name="Gustafson E.A."/>
            <person name="Haerty W."/>
            <person name="Hahn M.W."/>
            <person name="Halligan D.L."/>
            <person name="Halpern A.L."/>
            <person name="Halter G.M."/>
            <person name="Han M.V."/>
            <person name="Heger A."/>
            <person name="Hillier L."/>
            <person name="Hinrichs A.S."/>
            <person name="Holmes I."/>
            <person name="Hoskins R.A."/>
            <person name="Hubisz M.J."/>
            <person name="Hultmark D."/>
            <person name="Huntley M.A."/>
            <person name="Jaffe D.B."/>
            <person name="Jagadeeshan S."/>
            <person name="Jeck W.R."/>
            <person name="Johnson J."/>
            <person name="Jones C.D."/>
            <person name="Jordan W.C."/>
            <person name="Karpen G.H."/>
            <person name="Kataoka E."/>
            <person name="Keightley P.D."/>
            <person name="Kheradpour P."/>
            <person name="Kirkness E.F."/>
            <person name="Koerich L.B."/>
            <person name="Kristiansen K."/>
            <person name="Kudrna D."/>
            <person name="Kulathinal R.J."/>
            <person name="Kumar S."/>
            <person name="Kwok R."/>
            <person name="Lander E."/>
            <person name="Langley C.H."/>
            <person name="Lapoint R."/>
            <person name="Lazzaro B.P."/>
            <person name="Lee S.J."/>
            <person name="Levesque L."/>
            <person name="Li R."/>
            <person name="Lin C.F."/>
            <person name="Lin M.F."/>
            <person name="Lindblad-Toh K."/>
            <person name="Llopart A."/>
            <person name="Long M."/>
            <person name="Low L."/>
            <person name="Lozovsky E."/>
            <person name="Lu J."/>
            <person name="Luo M."/>
            <person name="Machado C.A."/>
            <person name="Makalowski W."/>
            <person name="Marzo M."/>
            <person name="Matsuda M."/>
            <person name="Matzkin L."/>
            <person name="McAllister B."/>
            <person name="McBride C.S."/>
            <person name="McKernan B."/>
            <person name="McKernan K."/>
            <person name="Mendez-Lago M."/>
            <person name="Minx P."/>
            <person name="Mollenhauer M.U."/>
            <person name="Montooth K."/>
            <person name="Mount S.M."/>
            <person name="Mu X."/>
            <person name="Myers E."/>
            <person name="Negre B."/>
            <person name="Newfeld S."/>
            <person name="Nielsen R."/>
            <person name="Noor M.A."/>
            <person name="O'Grady P."/>
            <person name="Pachter L."/>
            <person name="Papaceit M."/>
            <person name="Parisi M.J."/>
            <person name="Parisi M."/>
            <person name="Parts L."/>
            <person name="Pedersen J.S."/>
            <person name="Pesole G."/>
            <person name="Phillippy A.M."/>
            <person name="Ponting C.P."/>
            <person name="Pop M."/>
            <person name="Porcelli D."/>
            <person name="Powell J.R."/>
            <person name="Prohaska S."/>
            <person name="Pruitt K."/>
            <person name="Puig M."/>
            <person name="Quesneville H."/>
            <person name="Ram K.R."/>
            <person name="Rand D."/>
            <person name="Rasmussen M.D."/>
            <person name="Reed L.K."/>
            <person name="Reenan R."/>
            <person name="Reily A."/>
            <person name="Remington K.A."/>
            <person name="Rieger T.T."/>
            <person name="Ritchie M.G."/>
            <person name="Robin C."/>
            <person name="Rogers Y.H."/>
            <person name="Rohde C."/>
            <person name="Rozas J."/>
            <person name="Rubenfield M.J."/>
            <person name="Ruiz A."/>
            <person name="Russo S."/>
            <person name="Salzberg S.L."/>
            <person name="Sanchez-Gracia A."/>
            <person name="Saranga D.J."/>
            <person name="Sato H."/>
            <person name="Schaeffer S.W."/>
            <person name="Schatz M.C."/>
            <person name="Schlenke T."/>
            <person name="Schwartz R."/>
            <person name="Segarra C."/>
            <person name="Singh R.S."/>
            <person name="Sirot L."/>
            <person name="Sirota M."/>
            <person name="Sisneros N.B."/>
            <person name="Smith C.D."/>
            <person name="Smith T.F."/>
            <person name="Spieth J."/>
            <person name="Stage D.E."/>
            <person name="Stark A."/>
            <person name="Stephan W."/>
            <person name="Strausberg R.L."/>
            <person name="Strempel S."/>
            <person name="Sturgill D."/>
            <person name="Sutton G."/>
            <person name="Sutton G.G."/>
            <person name="Tao W."/>
            <person name="Teichmann S."/>
            <person name="Tobari Y.N."/>
            <person name="Tomimura Y."/>
            <person name="Tsolas J.M."/>
            <person name="Valente V.L."/>
            <person name="Venter E."/>
            <person name="Venter J.C."/>
            <person name="Vicario S."/>
            <person name="Vieira F.G."/>
            <person name="Vilella A.J."/>
            <person name="Villasante A."/>
            <person name="Walenz B."/>
            <person name="Wang J."/>
            <person name="Wasserman M."/>
            <person name="Watts T."/>
            <person name="Wilson D."/>
            <person name="Wilson R.K."/>
            <person name="Wing R.A."/>
            <person name="Wolfner M.F."/>
            <person name="Wong A."/>
            <person name="Wong G.K."/>
            <person name="Wu C.I."/>
            <person name="Wu G."/>
            <person name="Yamamoto D."/>
            <person name="Yang H.P."/>
            <person name="Yang S.P."/>
            <person name="Yorke J.A."/>
            <person name="Yoshida K."/>
            <person name="Zdobnov E."/>
            <person name="Zhang P."/>
            <person name="Zhang Y."/>
            <person name="Zimin A.V."/>
            <person name="Baldwin J."/>
            <person name="Abdouelleil A."/>
            <person name="Abdulkadir J."/>
            <person name="Abebe A."/>
            <person name="Abera B."/>
            <person name="Abreu J."/>
            <person name="Acer S.C."/>
            <person name="Aftuck L."/>
            <person name="Alexander A."/>
            <person name="An P."/>
            <person name="Anderson E."/>
            <person name="Anderson S."/>
            <person name="Arachi H."/>
            <person name="Azer M."/>
            <person name="Bachantsang P."/>
            <person name="Barry A."/>
            <person name="Bayul T."/>
            <person name="Berlin A."/>
            <person name="Bessette D."/>
            <person name="Bloom T."/>
            <person name="Blye J."/>
            <person name="Boguslavskiy L."/>
            <person name="Bonnet C."/>
            <person name="Boukhgalter B."/>
            <person name="Bourzgui I."/>
            <person name="Brown A."/>
            <person name="Cahill P."/>
            <person name="Channer S."/>
            <person name="Cheshatsang Y."/>
            <person name="Chuda L."/>
            <person name="Citroen M."/>
            <person name="Collymore A."/>
            <person name="Cooke P."/>
            <person name="Costello M."/>
            <person name="D'Aco K."/>
            <person name="Daza R."/>
            <person name="De Haan G."/>
            <person name="DeGray S."/>
            <person name="DeMaso C."/>
            <person name="Dhargay N."/>
            <person name="Dooley K."/>
            <person name="Dooley E."/>
            <person name="Doricent M."/>
            <person name="Dorje P."/>
            <person name="Dorjee K."/>
            <person name="Dupes A."/>
            <person name="Elong R."/>
            <person name="Falk J."/>
            <person name="Farina A."/>
            <person name="Faro S."/>
            <person name="Ferguson D."/>
            <person name="Fisher S."/>
            <person name="Foley C.D."/>
            <person name="Franke A."/>
            <person name="Friedrich D."/>
            <person name="Gadbois L."/>
            <person name="Gearin G."/>
            <person name="Gearin C.R."/>
            <person name="Giannoukos G."/>
            <person name="Goode T."/>
            <person name="Graham J."/>
            <person name="Grandbois E."/>
            <person name="Grewal S."/>
            <person name="Gyaltsen K."/>
            <person name="Hafez N."/>
            <person name="Hagos B."/>
            <person name="Hall J."/>
            <person name="Henson C."/>
            <person name="Hollinger A."/>
            <person name="Honan T."/>
            <person name="Huard M.D."/>
            <person name="Hughes L."/>
            <person name="Hurhula B."/>
            <person name="Husby M.E."/>
            <person name="Kamat A."/>
            <person name="Kanga B."/>
            <person name="Kashin S."/>
            <person name="Khazanovich D."/>
            <person name="Kisner P."/>
            <person name="Lance K."/>
            <person name="Lara M."/>
            <person name="Lee W."/>
            <person name="Lennon N."/>
            <person name="Letendre F."/>
            <person name="LeVine R."/>
            <person name="Lipovsky A."/>
            <person name="Liu X."/>
            <person name="Liu J."/>
            <person name="Liu S."/>
            <person name="Lokyitsang T."/>
            <person name="Lokyitsang Y."/>
            <person name="Lubonja R."/>
            <person name="Lui A."/>
            <person name="MacDonald P."/>
            <person name="Magnisalis V."/>
            <person name="Maru K."/>
            <person name="Matthews C."/>
            <person name="McCusker W."/>
            <person name="McDonough S."/>
            <person name="Mehta T."/>
            <person name="Meldrim J."/>
            <person name="Meneus L."/>
            <person name="Mihai O."/>
            <person name="Mihalev A."/>
            <person name="Mihova T."/>
            <person name="Mittelman R."/>
            <person name="Mlenga V."/>
            <person name="Montmayeur A."/>
            <person name="Mulrain L."/>
            <person name="Navidi A."/>
            <person name="Naylor J."/>
            <person name="Negash T."/>
            <person name="Nguyen T."/>
            <person name="Nguyen N."/>
            <person name="Nicol R."/>
            <person name="Norbu C."/>
            <person name="Norbu N."/>
            <person name="Novod N."/>
            <person name="O'Neill B."/>
            <person name="Osman S."/>
            <person name="Markiewicz E."/>
            <person name="Oyono O.L."/>
            <person name="Patti C."/>
            <person name="Phunkhang P."/>
            <person name="Pierre F."/>
            <person name="Priest M."/>
            <person name="Raghuraman S."/>
            <person name="Rege F."/>
            <person name="Reyes R."/>
            <person name="Rise C."/>
            <person name="Rogov P."/>
            <person name="Ross K."/>
            <person name="Ryan E."/>
            <person name="Settipalli S."/>
            <person name="Shea T."/>
            <person name="Sherpa N."/>
            <person name="Shi L."/>
            <person name="Shih D."/>
            <person name="Sparrow T."/>
            <person name="Spaulding J."/>
            <person name="Stalker J."/>
            <person name="Stange-Thomann N."/>
            <person name="Stavropoulos S."/>
            <person name="Stone C."/>
            <person name="Strader C."/>
            <person name="Tesfaye S."/>
            <person name="Thomson T."/>
            <person name="Thoulutsang Y."/>
            <person name="Thoulutsang D."/>
            <person name="Topham K."/>
            <person name="Topping I."/>
            <person name="Tsamla T."/>
            <person name="Vassiliev H."/>
            <person name="Vo A."/>
            <person name="Wangchuk T."/>
            <person name="Wangdi T."/>
            <person name="Weiand M."/>
            <person name="Wilkinson J."/>
            <person name="Wilson A."/>
            <person name="Yadav S."/>
            <person name="Young G."/>
            <person name="Yu Q."/>
            <person name="Zembek L."/>
            <person name="Zhong D."/>
            <person name="Zimmer A."/>
            <person name="Zwirko Z."/>
            <person name="Jaffe D.B."/>
            <person name="Alvarez P."/>
            <person name="Brockman W."/>
            <person name="Butler J."/>
            <person name="Chin C."/>
            <person name="Gnerre S."/>
            <person name="Grabherr M."/>
            <person name="Kleber M."/>
            <person name="Mauceli E."/>
            <person name="MacCallum I."/>
        </authorList>
    </citation>
    <scope>NUCLEOTIDE SEQUENCE [LARGE SCALE GENOMIC DNA]</scope>
    <source>
        <strain evidence="9">Tucson 15287-2541.00</strain>
    </source>
</reference>
<evidence type="ECO:0000313" key="9">
    <source>
        <dbReference type="Proteomes" id="UP000001070"/>
    </source>
</evidence>
<dbReference type="EMBL" id="CH916369">
    <property type="protein sequence ID" value="EDV93365.1"/>
    <property type="molecule type" value="Genomic_DNA"/>
</dbReference>